<dbReference type="Proteomes" id="UP001311730">
    <property type="component" value="Unassembled WGS sequence"/>
</dbReference>
<evidence type="ECO:0000259" key="7">
    <source>
        <dbReference type="Pfam" id="PF07980"/>
    </source>
</evidence>
<protein>
    <submittedName>
        <fullName evidence="9">RagB/SusD family nutrient uptake outer membrane protein</fullName>
    </submittedName>
</protein>
<dbReference type="RefSeq" id="WP_323984001.1">
    <property type="nucleotide sequence ID" value="NZ_JAYKBW010000013.1"/>
</dbReference>
<sequence>MKKEIKKIASVALLSILLVGCAKDFFDPEVNEYLTDQRKKELQGNAENKKQLLDIELRGIYNNNAATQNSNHDGFGLKAVDAGFDHTGLDLVQASRSWFIFDYNFDNKKANFRRPAFVWNFFYKQISSINTVLADYFPTAPTAATNQELFQKYAELKTMRAIFYYYLVNTFAKTYKGNESSLGVPLMLNPGDDKLPRATVQQVYDQMLSDLKIVVDDARFQITPDNKTDADKAVAATYLAKIYACQEQWPEVQRYALIATEGNRPLLTSSGDVQAGKWDISMNSWLWGFDITQETRTYWNSFYAHMDNSMPNSYAGGGAFKLIYSNLYAKIGNQDVRKKLYINTTLFPTIAAKYRGMNPNLPEYANVKYVTNSDFTSDYCYLRREDPFLLYIEALVEQGNLAGAKTALEYLVKDNREDAAYNLSALTTQEQLREEVHTQRRIELWGEGTSFFDWKRWKTGINRYETGSNHVLKVEVPAGSEKWTYQIPKAEMESNPNMVQNE</sequence>
<dbReference type="InterPro" id="IPR012944">
    <property type="entry name" value="SusD_RagB_dom"/>
</dbReference>
<evidence type="ECO:0000256" key="6">
    <source>
        <dbReference type="SAM" id="SignalP"/>
    </source>
</evidence>
<evidence type="ECO:0000313" key="10">
    <source>
        <dbReference type="Proteomes" id="UP001311730"/>
    </source>
</evidence>
<feature type="domain" description="RagB/SusD" evidence="7">
    <location>
        <begin position="365"/>
        <end position="501"/>
    </location>
</feature>
<dbReference type="InterPro" id="IPR033985">
    <property type="entry name" value="SusD-like_N"/>
</dbReference>
<comment type="caution">
    <text evidence="9">The sequence shown here is derived from an EMBL/GenBank/DDBJ whole genome shotgun (WGS) entry which is preliminary data.</text>
</comment>
<evidence type="ECO:0000256" key="1">
    <source>
        <dbReference type="ARBA" id="ARBA00004442"/>
    </source>
</evidence>
<dbReference type="SUPFAM" id="SSF48452">
    <property type="entry name" value="TPR-like"/>
    <property type="match status" value="1"/>
</dbReference>
<dbReference type="EMBL" id="JAYKBW010000013">
    <property type="protein sequence ID" value="MEB3075886.1"/>
    <property type="molecule type" value="Genomic_DNA"/>
</dbReference>
<proteinExistence type="inferred from homology"/>
<feature type="domain" description="SusD-like N-terminal" evidence="8">
    <location>
        <begin position="84"/>
        <end position="243"/>
    </location>
</feature>
<comment type="subcellular location">
    <subcellularLocation>
        <location evidence="1">Cell outer membrane</location>
    </subcellularLocation>
</comment>
<reference evidence="9 10" key="1">
    <citation type="submission" date="2023-12" db="EMBL/GenBank/DDBJ databases">
        <title>Genomic sequences of Capnocytophaga and Parvimonas strains.</title>
        <authorList>
            <person name="Watt R.M."/>
            <person name="Wang M."/>
            <person name="Yang T."/>
            <person name="Tong W.M."/>
        </authorList>
    </citation>
    <scope>NUCLEOTIDE SEQUENCE [LARGE SCALE GENOMIC DNA]</scope>
    <source>
        <strain evidence="9 10">CCUG 13096</strain>
    </source>
</reference>
<evidence type="ECO:0000256" key="2">
    <source>
        <dbReference type="ARBA" id="ARBA00006275"/>
    </source>
</evidence>
<evidence type="ECO:0000256" key="3">
    <source>
        <dbReference type="ARBA" id="ARBA00022729"/>
    </source>
</evidence>
<comment type="similarity">
    <text evidence="2">Belongs to the SusD family.</text>
</comment>
<keyword evidence="10" id="KW-1185">Reference proteome</keyword>
<organism evidence="9 10">
    <name type="scientific">Capnocytophaga gingivalis</name>
    <dbReference type="NCBI Taxonomy" id="1017"/>
    <lineage>
        <taxon>Bacteria</taxon>
        <taxon>Pseudomonadati</taxon>
        <taxon>Bacteroidota</taxon>
        <taxon>Flavobacteriia</taxon>
        <taxon>Flavobacteriales</taxon>
        <taxon>Flavobacteriaceae</taxon>
        <taxon>Capnocytophaga</taxon>
    </lineage>
</organism>
<dbReference type="Pfam" id="PF07980">
    <property type="entry name" value="SusD_RagB"/>
    <property type="match status" value="1"/>
</dbReference>
<keyword evidence="3 6" id="KW-0732">Signal</keyword>
<name>A0ABU5ZAA2_9FLAO</name>
<dbReference type="Gene3D" id="1.25.40.390">
    <property type="match status" value="1"/>
</dbReference>
<gene>
    <name evidence="9" type="ORF">VJJ08_11370</name>
</gene>
<dbReference type="Pfam" id="PF14322">
    <property type="entry name" value="SusD-like_3"/>
    <property type="match status" value="1"/>
</dbReference>
<evidence type="ECO:0000313" key="9">
    <source>
        <dbReference type="EMBL" id="MEB3075886.1"/>
    </source>
</evidence>
<accession>A0ABU5ZAA2</accession>
<feature type="signal peptide" evidence="6">
    <location>
        <begin position="1"/>
        <end position="22"/>
    </location>
</feature>
<keyword evidence="4" id="KW-0472">Membrane</keyword>
<evidence type="ECO:0000256" key="5">
    <source>
        <dbReference type="ARBA" id="ARBA00023237"/>
    </source>
</evidence>
<dbReference type="InterPro" id="IPR011990">
    <property type="entry name" value="TPR-like_helical_dom_sf"/>
</dbReference>
<evidence type="ECO:0000259" key="8">
    <source>
        <dbReference type="Pfam" id="PF14322"/>
    </source>
</evidence>
<evidence type="ECO:0000256" key="4">
    <source>
        <dbReference type="ARBA" id="ARBA00023136"/>
    </source>
</evidence>
<keyword evidence="5" id="KW-0998">Cell outer membrane</keyword>
<dbReference type="PROSITE" id="PS51257">
    <property type="entry name" value="PROKAR_LIPOPROTEIN"/>
    <property type="match status" value="1"/>
</dbReference>
<feature type="chain" id="PRO_5047102219" evidence="6">
    <location>
        <begin position="23"/>
        <end position="502"/>
    </location>
</feature>